<dbReference type="InterPro" id="IPR036380">
    <property type="entry name" value="Isochorismatase-like_sf"/>
</dbReference>
<evidence type="ECO:0000256" key="7">
    <source>
        <dbReference type="ARBA" id="ARBA00043224"/>
    </source>
</evidence>
<sequence>MATHSGAEPSDRRALVIVDVQNDFCEGGSLAVAGGAAVARAVSAHVTDHAADYDHVVATADWHIEPGDHFSASPDYVDTWPVHCVADSDGADFHPHLSTALHHVEAVFRKGEYAAAYSGFEGRGDDDERSTLATWLRDREVTRVDVVGIATDHCVRATALDAAAEGFDTTVLLDLTAGAARETTEAALAQLQGAGIHLVGAPRVG</sequence>
<evidence type="ECO:0000313" key="9">
    <source>
        <dbReference type="EMBL" id="EWT00972.1"/>
    </source>
</evidence>
<feature type="domain" description="Isochorismatase-like" evidence="8">
    <location>
        <begin position="14"/>
        <end position="198"/>
    </location>
</feature>
<dbReference type="RefSeq" id="WP_051510579.1">
    <property type="nucleotide sequence ID" value="NZ_AWSA01000030.1"/>
</dbReference>
<dbReference type="Pfam" id="PF00857">
    <property type="entry name" value="Isochorismatase"/>
    <property type="match status" value="1"/>
</dbReference>
<comment type="pathway">
    <text evidence="5">Cofactor biosynthesis; nicotinate biosynthesis; nicotinate from nicotinamide: step 1/1.</text>
</comment>
<keyword evidence="10" id="KW-1185">Reference proteome</keyword>
<gene>
    <name evidence="9" type="ORF">N865_12150</name>
</gene>
<dbReference type="PATRIC" id="fig|1386089.3.peg.2764"/>
<dbReference type="EC" id="3.5.1.19" evidence="6"/>
<accession>W9G6P0</accession>
<dbReference type="OrthoDB" id="9791276at2"/>
<keyword evidence="4" id="KW-0378">Hydrolase</keyword>
<evidence type="ECO:0000313" key="10">
    <source>
        <dbReference type="Proteomes" id="UP000019489"/>
    </source>
</evidence>
<keyword evidence="3" id="KW-0479">Metal-binding</keyword>
<dbReference type="InterPro" id="IPR052347">
    <property type="entry name" value="Isochorismatase_Nicotinamidase"/>
</dbReference>
<proteinExistence type="inferred from homology"/>
<dbReference type="GO" id="GO:0046872">
    <property type="term" value="F:metal ion binding"/>
    <property type="evidence" value="ECO:0007669"/>
    <property type="project" value="UniProtKB-KW"/>
</dbReference>
<dbReference type="GO" id="GO:0019363">
    <property type="term" value="P:pyridine nucleotide biosynthetic process"/>
    <property type="evidence" value="ECO:0007669"/>
    <property type="project" value="UniProtKB-KW"/>
</dbReference>
<evidence type="ECO:0000256" key="3">
    <source>
        <dbReference type="ARBA" id="ARBA00022723"/>
    </source>
</evidence>
<dbReference type="EMBL" id="AWSA01000030">
    <property type="protein sequence ID" value="EWT00972.1"/>
    <property type="molecule type" value="Genomic_DNA"/>
</dbReference>
<dbReference type="GO" id="GO:0008936">
    <property type="term" value="F:nicotinamidase activity"/>
    <property type="evidence" value="ECO:0007669"/>
    <property type="project" value="UniProtKB-EC"/>
</dbReference>
<dbReference type="PANTHER" id="PTHR11080">
    <property type="entry name" value="PYRAZINAMIDASE/NICOTINAMIDASE"/>
    <property type="match status" value="1"/>
</dbReference>
<evidence type="ECO:0000259" key="8">
    <source>
        <dbReference type="Pfam" id="PF00857"/>
    </source>
</evidence>
<dbReference type="PANTHER" id="PTHR11080:SF2">
    <property type="entry name" value="LD05707P"/>
    <property type="match status" value="1"/>
</dbReference>
<dbReference type="STRING" id="1386089.N865_12150"/>
<keyword evidence="2" id="KW-0662">Pyridine nucleotide biosynthesis</keyword>
<organism evidence="9 10">
    <name type="scientific">Intrasporangium oryzae NRRL B-24470</name>
    <dbReference type="NCBI Taxonomy" id="1386089"/>
    <lineage>
        <taxon>Bacteria</taxon>
        <taxon>Bacillati</taxon>
        <taxon>Actinomycetota</taxon>
        <taxon>Actinomycetes</taxon>
        <taxon>Micrococcales</taxon>
        <taxon>Intrasporangiaceae</taxon>
        <taxon>Intrasporangium</taxon>
    </lineage>
</organism>
<comment type="similarity">
    <text evidence="1">Belongs to the isochorismatase family.</text>
</comment>
<evidence type="ECO:0000256" key="1">
    <source>
        <dbReference type="ARBA" id="ARBA00006336"/>
    </source>
</evidence>
<evidence type="ECO:0000256" key="6">
    <source>
        <dbReference type="ARBA" id="ARBA00039017"/>
    </source>
</evidence>
<evidence type="ECO:0000256" key="4">
    <source>
        <dbReference type="ARBA" id="ARBA00022801"/>
    </source>
</evidence>
<comment type="caution">
    <text evidence="9">The sequence shown here is derived from an EMBL/GenBank/DDBJ whole genome shotgun (WGS) entry which is preliminary data.</text>
</comment>
<dbReference type="eggNOG" id="COG1335">
    <property type="taxonomic scope" value="Bacteria"/>
</dbReference>
<reference evidence="9 10" key="1">
    <citation type="submission" date="2013-08" db="EMBL/GenBank/DDBJ databases">
        <title>Intrasporangium oryzae NRRL B-24470.</title>
        <authorList>
            <person name="Liu H."/>
            <person name="Wang G."/>
        </authorList>
    </citation>
    <scope>NUCLEOTIDE SEQUENCE [LARGE SCALE GENOMIC DNA]</scope>
    <source>
        <strain evidence="9 10">NRRL B-24470</strain>
    </source>
</reference>
<protein>
    <recommendedName>
        <fullName evidence="6">nicotinamidase</fullName>
        <ecNumber evidence="6">3.5.1.19</ecNumber>
    </recommendedName>
    <alternativeName>
        <fullName evidence="7">Nicotinamide deamidase</fullName>
    </alternativeName>
</protein>
<evidence type="ECO:0000256" key="5">
    <source>
        <dbReference type="ARBA" id="ARBA00037900"/>
    </source>
</evidence>
<name>W9G6P0_9MICO</name>
<evidence type="ECO:0000256" key="2">
    <source>
        <dbReference type="ARBA" id="ARBA00022642"/>
    </source>
</evidence>
<dbReference type="Gene3D" id="3.40.50.850">
    <property type="entry name" value="Isochorismatase-like"/>
    <property type="match status" value="1"/>
</dbReference>
<dbReference type="Proteomes" id="UP000019489">
    <property type="component" value="Unassembled WGS sequence"/>
</dbReference>
<dbReference type="AlphaFoldDB" id="W9G6P0"/>
<dbReference type="InterPro" id="IPR000868">
    <property type="entry name" value="Isochorismatase-like_dom"/>
</dbReference>
<dbReference type="SUPFAM" id="SSF52499">
    <property type="entry name" value="Isochorismatase-like hydrolases"/>
    <property type="match status" value="1"/>
</dbReference>